<dbReference type="EMBL" id="SRXT01000023">
    <property type="protein sequence ID" value="TGX48081.1"/>
    <property type="molecule type" value="Genomic_DNA"/>
</dbReference>
<protein>
    <submittedName>
        <fullName evidence="2">DUF736 domain-containing protein</fullName>
    </submittedName>
</protein>
<feature type="region of interest" description="Disordered" evidence="1">
    <location>
        <begin position="1"/>
        <end position="59"/>
    </location>
</feature>
<gene>
    <name evidence="3" type="ORF">E5A73_20435</name>
    <name evidence="2" type="ORF">E5A73_21110</name>
</gene>
<organism evidence="2 4">
    <name type="scientific">Sphingomonas gei</name>
    <dbReference type="NCBI Taxonomy" id="1395960"/>
    <lineage>
        <taxon>Bacteria</taxon>
        <taxon>Pseudomonadati</taxon>
        <taxon>Pseudomonadota</taxon>
        <taxon>Alphaproteobacteria</taxon>
        <taxon>Sphingomonadales</taxon>
        <taxon>Sphingomonadaceae</taxon>
        <taxon>Sphingomonas</taxon>
    </lineage>
</organism>
<evidence type="ECO:0000256" key="1">
    <source>
        <dbReference type="SAM" id="MobiDB-lite"/>
    </source>
</evidence>
<feature type="compositionally biased region" description="Low complexity" evidence="1">
    <location>
        <begin position="28"/>
        <end position="40"/>
    </location>
</feature>
<evidence type="ECO:0000313" key="2">
    <source>
        <dbReference type="EMBL" id="TGX48081.1"/>
    </source>
</evidence>
<proteinExistence type="predicted"/>
<evidence type="ECO:0000313" key="3">
    <source>
        <dbReference type="EMBL" id="TGX49205.1"/>
    </source>
</evidence>
<dbReference type="Proteomes" id="UP000306147">
    <property type="component" value="Unassembled WGS sequence"/>
</dbReference>
<feature type="non-terminal residue" evidence="2">
    <location>
        <position position="1"/>
    </location>
</feature>
<reference evidence="2 4" key="1">
    <citation type="submission" date="2019-04" db="EMBL/GenBank/DDBJ databases">
        <title>Sphingomonas psychrotolerans sp. nov., isolated from soil in the Tianshan Mountains, Xinjiang, China.</title>
        <authorList>
            <person name="Luo Y."/>
            <person name="Sheng H."/>
        </authorList>
    </citation>
    <scope>NUCLEOTIDE SEQUENCE [LARGE SCALE GENOMIC DNA]</scope>
    <source>
        <strain evidence="2 4">ZFGT-11</strain>
    </source>
</reference>
<dbReference type="AlphaFoldDB" id="A0A4S1WX22"/>
<comment type="caution">
    <text evidence="2">The sequence shown here is derived from an EMBL/GenBank/DDBJ whole genome shotgun (WGS) entry which is preliminary data.</text>
</comment>
<dbReference type="EMBL" id="SRXT01000009">
    <property type="protein sequence ID" value="TGX49205.1"/>
    <property type="molecule type" value="Genomic_DNA"/>
</dbReference>
<accession>A0A4S1WX22</accession>
<evidence type="ECO:0000313" key="4">
    <source>
        <dbReference type="Proteomes" id="UP000306147"/>
    </source>
</evidence>
<keyword evidence="4" id="KW-1185">Reference proteome</keyword>
<sequence>RRDAPTDTVSTDDGLPPLPGADEPAPPAGTDGLGESSAEGGFAGAPAGGRRRRTPEMAD</sequence>
<name>A0A4S1WX22_9SPHN</name>
<feature type="compositionally biased region" description="Pro residues" evidence="1">
    <location>
        <begin position="16"/>
        <end position="27"/>
    </location>
</feature>